<protein>
    <submittedName>
        <fullName evidence="2">Uncharacterized protein</fullName>
    </submittedName>
</protein>
<comment type="caution">
    <text evidence="2">The sequence shown here is derived from an EMBL/GenBank/DDBJ whole genome shotgun (WGS) entry which is preliminary data.</text>
</comment>
<sequence length="150" mass="16556">MLQLLLHAESLQNGTVIAAISSRQMTVVTVALWISAFLFCLNVLLAIIYRKRRKAEVGSYYAVCVLEALVFVVALLVRVGVITSVPFHLPPGLPVDRIDIGAALAFGIGLFPAAFWNRVNLTELPKRIVQDGRDMKKDAGVKLPPKEWMN</sequence>
<gene>
    <name evidence="2" type="ORF">EI42_03945</name>
</gene>
<feature type="transmembrane region" description="Helical" evidence="1">
    <location>
        <begin position="30"/>
        <end position="48"/>
    </location>
</feature>
<keyword evidence="1" id="KW-0472">Membrane</keyword>
<feature type="transmembrane region" description="Helical" evidence="1">
    <location>
        <begin position="60"/>
        <end position="80"/>
    </location>
</feature>
<dbReference type="Proteomes" id="UP000248806">
    <property type="component" value="Unassembled WGS sequence"/>
</dbReference>
<proteinExistence type="predicted"/>
<accession>A0A326U3X5</accession>
<dbReference type="OrthoDB" id="161833at2"/>
<dbReference type="AlphaFoldDB" id="A0A326U3X5"/>
<name>A0A326U3X5_THEHA</name>
<feature type="transmembrane region" description="Helical" evidence="1">
    <location>
        <begin position="100"/>
        <end position="117"/>
    </location>
</feature>
<organism evidence="2 3">
    <name type="scientific">Thermosporothrix hazakensis</name>
    <dbReference type="NCBI Taxonomy" id="644383"/>
    <lineage>
        <taxon>Bacteria</taxon>
        <taxon>Bacillati</taxon>
        <taxon>Chloroflexota</taxon>
        <taxon>Ktedonobacteria</taxon>
        <taxon>Ktedonobacterales</taxon>
        <taxon>Thermosporotrichaceae</taxon>
        <taxon>Thermosporothrix</taxon>
    </lineage>
</organism>
<keyword evidence="3" id="KW-1185">Reference proteome</keyword>
<evidence type="ECO:0000313" key="3">
    <source>
        <dbReference type="Proteomes" id="UP000248806"/>
    </source>
</evidence>
<evidence type="ECO:0000313" key="2">
    <source>
        <dbReference type="EMBL" id="PZW26365.1"/>
    </source>
</evidence>
<reference evidence="2 3" key="1">
    <citation type="submission" date="2018-06" db="EMBL/GenBank/DDBJ databases">
        <title>Genomic Encyclopedia of Archaeal and Bacterial Type Strains, Phase II (KMG-II): from individual species to whole genera.</title>
        <authorList>
            <person name="Goeker M."/>
        </authorList>
    </citation>
    <scope>NUCLEOTIDE SEQUENCE [LARGE SCALE GENOMIC DNA]</scope>
    <source>
        <strain evidence="2 3">ATCC BAA-1881</strain>
    </source>
</reference>
<dbReference type="EMBL" id="QKUF01000015">
    <property type="protein sequence ID" value="PZW26365.1"/>
    <property type="molecule type" value="Genomic_DNA"/>
</dbReference>
<dbReference type="RefSeq" id="WP_111324286.1">
    <property type="nucleotide sequence ID" value="NZ_BIFX01000001.1"/>
</dbReference>
<keyword evidence="1" id="KW-0812">Transmembrane</keyword>
<evidence type="ECO:0000256" key="1">
    <source>
        <dbReference type="SAM" id="Phobius"/>
    </source>
</evidence>
<keyword evidence="1" id="KW-1133">Transmembrane helix</keyword>